<dbReference type="PROSITE" id="PS00108">
    <property type="entry name" value="PROTEIN_KINASE_ST"/>
    <property type="match status" value="1"/>
</dbReference>
<reference evidence="9" key="1">
    <citation type="journal article" date="2020" name="mSystems">
        <title>Genome- and Community-Level Interaction Insights into Carbon Utilization and Element Cycling Functions of Hydrothermarchaeota in Hydrothermal Sediment.</title>
        <authorList>
            <person name="Zhou Z."/>
            <person name="Liu Y."/>
            <person name="Xu W."/>
            <person name="Pan J."/>
            <person name="Luo Z.H."/>
            <person name="Li M."/>
        </authorList>
    </citation>
    <scope>NUCLEOTIDE SEQUENCE [LARGE SCALE GENOMIC DNA]</scope>
    <source>
        <strain evidence="9">HyVt-456</strain>
    </source>
</reference>
<dbReference type="SUPFAM" id="SSF56112">
    <property type="entry name" value="Protein kinase-like (PK-like)"/>
    <property type="match status" value="1"/>
</dbReference>
<feature type="transmembrane region" description="Helical" evidence="7">
    <location>
        <begin position="281"/>
        <end position="300"/>
    </location>
</feature>
<dbReference type="InterPro" id="IPR000719">
    <property type="entry name" value="Prot_kinase_dom"/>
</dbReference>
<evidence type="ECO:0000256" key="1">
    <source>
        <dbReference type="ARBA" id="ARBA00022527"/>
    </source>
</evidence>
<dbReference type="Gene3D" id="3.30.200.20">
    <property type="entry name" value="Phosphorylase Kinase, domain 1"/>
    <property type="match status" value="1"/>
</dbReference>
<name>A0A7V1LKM9_CALAY</name>
<evidence type="ECO:0000256" key="5">
    <source>
        <dbReference type="ARBA" id="ARBA00022840"/>
    </source>
</evidence>
<evidence type="ECO:0000259" key="8">
    <source>
        <dbReference type="PROSITE" id="PS50011"/>
    </source>
</evidence>
<accession>A0A7V1LKM9</accession>
<dbReference type="Pfam" id="PF00069">
    <property type="entry name" value="Pkinase"/>
    <property type="match status" value="1"/>
</dbReference>
<gene>
    <name evidence="9" type="ORF">ENJ10_03385</name>
</gene>
<protein>
    <submittedName>
        <fullName evidence="9">Serine/threonine protein kinase</fullName>
    </submittedName>
</protein>
<organism evidence="9">
    <name type="scientific">Caldithrix abyssi</name>
    <dbReference type="NCBI Taxonomy" id="187145"/>
    <lineage>
        <taxon>Bacteria</taxon>
        <taxon>Pseudomonadati</taxon>
        <taxon>Calditrichota</taxon>
        <taxon>Calditrichia</taxon>
        <taxon>Calditrichales</taxon>
        <taxon>Calditrichaceae</taxon>
        <taxon>Caldithrix</taxon>
    </lineage>
</organism>
<dbReference type="SMART" id="SM00220">
    <property type="entry name" value="S_TKc"/>
    <property type="match status" value="1"/>
</dbReference>
<keyword evidence="1 9" id="KW-0723">Serine/threonine-protein kinase</keyword>
<dbReference type="PANTHER" id="PTHR24350">
    <property type="entry name" value="SERINE/THREONINE-PROTEIN KINASE IAL-RELATED"/>
    <property type="match status" value="1"/>
</dbReference>
<dbReference type="EMBL" id="DRLD01000093">
    <property type="protein sequence ID" value="HED09708.1"/>
    <property type="molecule type" value="Genomic_DNA"/>
</dbReference>
<feature type="domain" description="Protein kinase" evidence="8">
    <location>
        <begin position="6"/>
        <end position="263"/>
    </location>
</feature>
<evidence type="ECO:0000256" key="3">
    <source>
        <dbReference type="ARBA" id="ARBA00022741"/>
    </source>
</evidence>
<keyword evidence="7" id="KW-0472">Membrane</keyword>
<keyword evidence="3" id="KW-0547">Nucleotide-binding</keyword>
<dbReference type="GO" id="GO:0004674">
    <property type="term" value="F:protein serine/threonine kinase activity"/>
    <property type="evidence" value="ECO:0007669"/>
    <property type="project" value="UniProtKB-KW"/>
</dbReference>
<feature type="region of interest" description="Disordered" evidence="6">
    <location>
        <begin position="310"/>
        <end position="365"/>
    </location>
</feature>
<dbReference type="Gene3D" id="1.10.510.10">
    <property type="entry name" value="Transferase(Phosphotransferase) domain 1"/>
    <property type="match status" value="1"/>
</dbReference>
<proteinExistence type="predicted"/>
<dbReference type="PROSITE" id="PS50011">
    <property type="entry name" value="PROTEIN_KINASE_DOM"/>
    <property type="match status" value="1"/>
</dbReference>
<dbReference type="GO" id="GO:0005524">
    <property type="term" value="F:ATP binding"/>
    <property type="evidence" value="ECO:0007669"/>
    <property type="project" value="UniProtKB-KW"/>
</dbReference>
<feature type="compositionally biased region" description="Polar residues" evidence="6">
    <location>
        <begin position="338"/>
        <end position="351"/>
    </location>
</feature>
<dbReference type="AlphaFoldDB" id="A0A7V1LKM9"/>
<keyword evidence="4 9" id="KW-0418">Kinase</keyword>
<keyword evidence="5" id="KW-0067">ATP-binding</keyword>
<dbReference type="Proteomes" id="UP000886005">
    <property type="component" value="Unassembled WGS sequence"/>
</dbReference>
<evidence type="ECO:0000256" key="7">
    <source>
        <dbReference type="SAM" id="Phobius"/>
    </source>
</evidence>
<sequence>MNIKNHEIIHEISRGAITTVYKAQHLNLNRTVILKVLNPQWLREQDLLKRFKREARISAHLQHPNIVNVYDFHISPDLVYISLEYVEGGTLEQLIHEKQPLALPQIISIVRDTLKALDYAHGKGVIHRDIKPGNILIDSNFTARLTDFGLASFQDMPGVTAQGQSMGTPAYMPPELIRGEKAGIQSDLYSLGLTLYEMLCGTNPFQKENTAATLQAVLSEEAADIASLRPEAPRLLTDMTRQLMARAPQERPPNAAVLLQQIEKTEAPATDSPAAKKKSPYWLPGFGVLLIAVLFYFILFTPRQEEQAVPPETLSSVQDSVPPAPATDNKQPAEKSGPRQSPIKTADNSPPVTLPSGPSPTETELPATGSIYVSCSPWAKVLLDGDSVDVTPLKQALELTPGTHRLELINPNYKSESFTVNIVAGKKDTLNVRLRPNFAYLMIKATPWARIYINDKYKEDTPLKQALIVPAGRNIIRLVNPALGTITDTLSVRAGERLEKHFRFAR</sequence>
<keyword evidence="7" id="KW-1133">Transmembrane helix</keyword>
<dbReference type="InterPro" id="IPR030616">
    <property type="entry name" value="Aur-like"/>
</dbReference>
<keyword evidence="7" id="KW-0812">Transmembrane</keyword>
<dbReference type="InterPro" id="IPR011009">
    <property type="entry name" value="Kinase-like_dom_sf"/>
</dbReference>
<evidence type="ECO:0000256" key="4">
    <source>
        <dbReference type="ARBA" id="ARBA00022777"/>
    </source>
</evidence>
<evidence type="ECO:0000313" key="9">
    <source>
        <dbReference type="EMBL" id="HED09708.1"/>
    </source>
</evidence>
<evidence type="ECO:0000256" key="6">
    <source>
        <dbReference type="SAM" id="MobiDB-lite"/>
    </source>
</evidence>
<dbReference type="CDD" id="cd14014">
    <property type="entry name" value="STKc_PknB_like"/>
    <property type="match status" value="1"/>
</dbReference>
<comment type="caution">
    <text evidence="9">The sequence shown here is derived from an EMBL/GenBank/DDBJ whole genome shotgun (WGS) entry which is preliminary data.</text>
</comment>
<evidence type="ECO:0000256" key="2">
    <source>
        <dbReference type="ARBA" id="ARBA00022679"/>
    </source>
</evidence>
<keyword evidence="2" id="KW-0808">Transferase</keyword>
<dbReference type="InterPro" id="IPR008271">
    <property type="entry name" value="Ser/Thr_kinase_AS"/>
</dbReference>